<feature type="transmembrane region" description="Helical" evidence="9">
    <location>
        <begin position="296"/>
        <end position="315"/>
    </location>
</feature>
<comment type="caution">
    <text evidence="10">The sequence shown here is derived from an EMBL/GenBank/DDBJ whole genome shotgun (WGS) entry which is preliminary data.</text>
</comment>
<keyword evidence="6 9" id="KW-1133">Transmembrane helix</keyword>
<evidence type="ECO:0000256" key="3">
    <source>
        <dbReference type="ARBA" id="ARBA00022448"/>
    </source>
</evidence>
<feature type="transmembrane region" description="Helical" evidence="9">
    <location>
        <begin position="48"/>
        <end position="67"/>
    </location>
</feature>
<dbReference type="GO" id="GO:0015104">
    <property type="term" value="F:antimonite transmembrane transporter activity"/>
    <property type="evidence" value="ECO:0007669"/>
    <property type="project" value="TreeGrafter"/>
</dbReference>
<dbReference type="AlphaFoldDB" id="A0A395R2H1"/>
<evidence type="ECO:0000256" key="2">
    <source>
        <dbReference type="ARBA" id="ARBA00010110"/>
    </source>
</evidence>
<evidence type="ECO:0000313" key="10">
    <source>
        <dbReference type="EMBL" id="RGP54314.1"/>
    </source>
</evidence>
<keyword evidence="11" id="KW-1185">Reference proteome</keyword>
<feature type="transmembrane region" description="Helical" evidence="9">
    <location>
        <begin position="103"/>
        <end position="121"/>
    </location>
</feature>
<feature type="region of interest" description="Disordered" evidence="8">
    <location>
        <begin position="330"/>
        <end position="356"/>
    </location>
</feature>
<dbReference type="PANTHER" id="PTHR43057:SF1">
    <property type="entry name" value="ARSENICAL-RESISTANCE PROTEIN 3"/>
    <property type="match status" value="1"/>
</dbReference>
<comment type="similarity">
    <text evidence="2">Belongs to the arsenical resistance-3 (ACR3) (TC 2.A.59) family.</text>
</comment>
<comment type="subcellular location">
    <subcellularLocation>
        <location evidence="1">Cell membrane</location>
        <topology evidence="1">Multi-pass membrane protein</topology>
    </subcellularLocation>
</comment>
<evidence type="ECO:0000256" key="4">
    <source>
        <dbReference type="ARBA" id="ARBA00022475"/>
    </source>
</evidence>
<dbReference type="PANTHER" id="PTHR43057">
    <property type="entry name" value="ARSENITE EFFLUX TRANSPORTER"/>
    <property type="match status" value="1"/>
</dbReference>
<feature type="transmembrane region" description="Helical" evidence="9">
    <location>
        <begin position="209"/>
        <end position="229"/>
    </location>
</feature>
<dbReference type="RefSeq" id="WP_118130624.1">
    <property type="nucleotide sequence ID" value="NZ_LMAZ01000003.1"/>
</dbReference>
<proteinExistence type="inferred from homology"/>
<keyword evidence="4" id="KW-1003">Cell membrane</keyword>
<sequence>MLSSSSEPQLPGVTVTSVLLMASIALGALFGLLLPAGGQWLGERVDPTLLALVTLLFFGVRFGALVQAVGNLRFLGIALVANFLLVPWIGYCVASLFLADHPLIMVGLMIYFLSPCTDWFLGFTRLSGGNVSLGTALIPLNMAVQLLLYPWYLQWFTHNAVQVEAGMIGSTLLQWFLLPLVAAVVAHQLLRLCLGAARFERVLHRVDQATPWVIALLVMEIFAANISVLMAHRAVFVWVLLAVFAFFVLTFLLSEGISRLCRMRYPEHALLTMTVAARNAPLMLAITMAALPDQPLLYAALVIGMLVEFLHLTALRRLLLTARHRFPPAGSPPVDNGSAPFLGPEGVTSRSSPGRS</sequence>
<keyword evidence="7 9" id="KW-0472">Membrane</keyword>
<organism evidence="10 11">
    <name type="scientific">Pseudomonas abyssi</name>
    <dbReference type="NCBI Taxonomy" id="170540"/>
    <lineage>
        <taxon>Bacteria</taxon>
        <taxon>Pseudomonadati</taxon>
        <taxon>Pseudomonadota</taxon>
        <taxon>Gammaproteobacteria</taxon>
        <taxon>Pseudomonadales</taxon>
        <taxon>Pseudomonadaceae</taxon>
        <taxon>Pseudomonas</taxon>
    </lineage>
</organism>
<evidence type="ECO:0000256" key="8">
    <source>
        <dbReference type="SAM" id="MobiDB-lite"/>
    </source>
</evidence>
<dbReference type="GO" id="GO:0005886">
    <property type="term" value="C:plasma membrane"/>
    <property type="evidence" value="ECO:0007669"/>
    <property type="project" value="UniProtKB-SubCell"/>
</dbReference>
<evidence type="ECO:0000313" key="11">
    <source>
        <dbReference type="Proteomes" id="UP000265411"/>
    </source>
</evidence>
<dbReference type="OrthoDB" id="3254016at2"/>
<dbReference type="GO" id="GO:0015105">
    <property type="term" value="F:arsenite transmembrane transporter activity"/>
    <property type="evidence" value="ECO:0007669"/>
    <property type="project" value="TreeGrafter"/>
</dbReference>
<feature type="transmembrane region" description="Helical" evidence="9">
    <location>
        <begin position="235"/>
        <end position="257"/>
    </location>
</feature>
<dbReference type="Pfam" id="PF01758">
    <property type="entry name" value="SBF"/>
    <property type="match status" value="1"/>
</dbReference>
<feature type="transmembrane region" description="Helical" evidence="9">
    <location>
        <begin position="12"/>
        <end position="36"/>
    </location>
</feature>
<keyword evidence="5 9" id="KW-0812">Transmembrane</keyword>
<dbReference type="Proteomes" id="UP000265411">
    <property type="component" value="Unassembled WGS sequence"/>
</dbReference>
<evidence type="ECO:0000256" key="7">
    <source>
        <dbReference type="ARBA" id="ARBA00023136"/>
    </source>
</evidence>
<evidence type="ECO:0000256" key="9">
    <source>
        <dbReference type="SAM" id="Phobius"/>
    </source>
</evidence>
<dbReference type="InterPro" id="IPR038770">
    <property type="entry name" value="Na+/solute_symporter_sf"/>
</dbReference>
<dbReference type="Gene3D" id="1.20.1530.20">
    <property type="match status" value="1"/>
</dbReference>
<dbReference type="InterPro" id="IPR002657">
    <property type="entry name" value="BilAc:Na_symport/Acr3"/>
</dbReference>
<protein>
    <submittedName>
        <fullName evidence="10">Sodium:proton symporter</fullName>
    </submittedName>
</protein>
<feature type="transmembrane region" description="Helical" evidence="9">
    <location>
        <begin position="74"/>
        <end position="97"/>
    </location>
</feature>
<dbReference type="InterPro" id="IPR004706">
    <property type="entry name" value="Arsenical-R_Acr3"/>
</dbReference>
<accession>A0A395R2H1</accession>
<evidence type="ECO:0000256" key="5">
    <source>
        <dbReference type="ARBA" id="ARBA00022692"/>
    </source>
</evidence>
<dbReference type="GO" id="GO:0015297">
    <property type="term" value="F:antiporter activity"/>
    <property type="evidence" value="ECO:0007669"/>
    <property type="project" value="InterPro"/>
</dbReference>
<keyword evidence="3" id="KW-0813">Transport</keyword>
<dbReference type="EMBL" id="LMAZ01000003">
    <property type="protein sequence ID" value="RGP54314.1"/>
    <property type="molecule type" value="Genomic_DNA"/>
</dbReference>
<name>A0A395R2H1_9PSED</name>
<feature type="transmembrane region" description="Helical" evidence="9">
    <location>
        <begin position="133"/>
        <end position="152"/>
    </location>
</feature>
<evidence type="ECO:0000256" key="6">
    <source>
        <dbReference type="ARBA" id="ARBA00022989"/>
    </source>
</evidence>
<feature type="transmembrane region" description="Helical" evidence="9">
    <location>
        <begin position="172"/>
        <end position="197"/>
    </location>
</feature>
<evidence type="ECO:0000256" key="1">
    <source>
        <dbReference type="ARBA" id="ARBA00004651"/>
    </source>
</evidence>
<gene>
    <name evidence="10" type="ORF">ASB58_10510</name>
</gene>
<feature type="transmembrane region" description="Helical" evidence="9">
    <location>
        <begin position="269"/>
        <end position="290"/>
    </location>
</feature>
<reference evidence="10 11" key="1">
    <citation type="journal article" date="2018" name="Syst. Appl. Microbiol.">
        <title>Pseudomonas gallaeciensis sp. nov., isolated from crude-oil-contaminated intertidal sand samples after the Prestige oil spill.</title>
        <authorList>
            <person name="Mulet M."/>
            <person name="Sanchez D."/>
            <person name="Rodriguez A.C."/>
            <person name="Nogales B."/>
            <person name="Bosch R."/>
            <person name="Busquets A."/>
            <person name="Gomila M."/>
            <person name="Lalucat J."/>
            <person name="Garcia-Valdes E."/>
        </authorList>
    </citation>
    <scope>NUCLEOTIDE SEQUENCE [LARGE SCALE GENOMIC DNA]</scope>
    <source>
        <strain evidence="10 11">V113</strain>
    </source>
</reference>